<dbReference type="PANTHER" id="PTHR30353">
    <property type="entry name" value="INNER MEMBRANE PROTEIN DEDA-RELATED"/>
    <property type="match status" value="1"/>
</dbReference>
<evidence type="ECO:0000313" key="9">
    <source>
        <dbReference type="EMBL" id="KKR98327.1"/>
    </source>
</evidence>
<organism evidence="9 10">
    <name type="scientific">Candidatus Magasanikbacteria bacterium GW2011_GWC2_41_17</name>
    <dbReference type="NCBI Taxonomy" id="1619048"/>
    <lineage>
        <taxon>Bacteria</taxon>
        <taxon>Candidatus Magasanikiibacteriota</taxon>
    </lineage>
</organism>
<dbReference type="GO" id="GO:0005886">
    <property type="term" value="C:plasma membrane"/>
    <property type="evidence" value="ECO:0007669"/>
    <property type="project" value="UniProtKB-SubCell"/>
</dbReference>
<evidence type="ECO:0000256" key="4">
    <source>
        <dbReference type="ARBA" id="ARBA00022692"/>
    </source>
</evidence>
<sequence>MRSGVRAPPARFLFMFDLIAIIKTTGYIGIFSIVFAESGLLIGFFLPGDSLLFTAGFLASQGFLKISILMIGSFIAAVIGDSTGYAFGLRVGPKIFKREDSLIFHKDHLLRAQNFYEKHGGKAIIIARFMPIVRTFAPILAGVGKMRYSSFLAYNIIGGFLWSIGLSGLGYWLGSTIPNVDKYLLPIIILIILLSIAPSIYHVIKDPTMRQHFWKMGVKMLKKISGSRTS</sequence>
<feature type="transmembrane region" description="Helical" evidence="7">
    <location>
        <begin position="151"/>
        <end position="171"/>
    </location>
</feature>
<feature type="transmembrane region" description="Helical" evidence="7">
    <location>
        <begin position="183"/>
        <end position="204"/>
    </location>
</feature>
<keyword evidence="6 7" id="KW-0472">Membrane</keyword>
<dbReference type="PATRIC" id="fig|1619048.3.peg.546"/>
<dbReference type="Proteomes" id="UP000034108">
    <property type="component" value="Unassembled WGS sequence"/>
</dbReference>
<dbReference type="EMBL" id="LCAV01000018">
    <property type="protein sequence ID" value="KKR98327.1"/>
    <property type="molecule type" value="Genomic_DNA"/>
</dbReference>
<reference evidence="9 10" key="1">
    <citation type="journal article" date="2015" name="Nature">
        <title>rRNA introns, odd ribosomes, and small enigmatic genomes across a large radiation of phyla.</title>
        <authorList>
            <person name="Brown C.T."/>
            <person name="Hug L.A."/>
            <person name="Thomas B.C."/>
            <person name="Sharon I."/>
            <person name="Castelle C.J."/>
            <person name="Singh A."/>
            <person name="Wilkins M.J."/>
            <person name="Williams K.H."/>
            <person name="Banfield J.F."/>
        </authorList>
    </citation>
    <scope>NUCLEOTIDE SEQUENCE [LARGE SCALE GENOMIC DNA]</scope>
</reference>
<evidence type="ECO:0000256" key="3">
    <source>
        <dbReference type="ARBA" id="ARBA00022475"/>
    </source>
</evidence>
<dbReference type="InterPro" id="IPR032818">
    <property type="entry name" value="DedA-like"/>
</dbReference>
<dbReference type="AlphaFoldDB" id="A0A0G0YDA6"/>
<accession>A0A0G0YDA6</accession>
<evidence type="ECO:0000256" key="7">
    <source>
        <dbReference type="RuleBase" id="RU367016"/>
    </source>
</evidence>
<feature type="domain" description="VTT" evidence="8">
    <location>
        <begin position="46"/>
        <end position="171"/>
    </location>
</feature>
<evidence type="ECO:0000256" key="6">
    <source>
        <dbReference type="ARBA" id="ARBA00023136"/>
    </source>
</evidence>
<feature type="transmembrane region" description="Helical" evidence="7">
    <location>
        <begin position="66"/>
        <end position="87"/>
    </location>
</feature>
<comment type="caution">
    <text evidence="9">The sequence shown here is derived from an EMBL/GenBank/DDBJ whole genome shotgun (WGS) entry which is preliminary data.</text>
</comment>
<dbReference type="Pfam" id="PF09335">
    <property type="entry name" value="VTT_dom"/>
    <property type="match status" value="1"/>
</dbReference>
<comment type="similarity">
    <text evidence="2 7">Belongs to the DedA family.</text>
</comment>
<evidence type="ECO:0000259" key="8">
    <source>
        <dbReference type="Pfam" id="PF09335"/>
    </source>
</evidence>
<name>A0A0G0YDA6_9BACT</name>
<keyword evidence="3 7" id="KW-1003">Cell membrane</keyword>
<proteinExistence type="inferred from homology"/>
<comment type="subcellular location">
    <subcellularLocation>
        <location evidence="1 7">Cell membrane</location>
        <topology evidence="1 7">Multi-pass membrane protein</topology>
    </subcellularLocation>
</comment>
<evidence type="ECO:0000256" key="2">
    <source>
        <dbReference type="ARBA" id="ARBA00010792"/>
    </source>
</evidence>
<dbReference type="PANTHER" id="PTHR30353:SF0">
    <property type="entry name" value="TRANSMEMBRANE PROTEIN"/>
    <property type="match status" value="1"/>
</dbReference>
<evidence type="ECO:0000313" key="10">
    <source>
        <dbReference type="Proteomes" id="UP000034108"/>
    </source>
</evidence>
<feature type="transmembrane region" description="Helical" evidence="7">
    <location>
        <begin position="123"/>
        <end position="144"/>
    </location>
</feature>
<evidence type="ECO:0000256" key="5">
    <source>
        <dbReference type="ARBA" id="ARBA00022989"/>
    </source>
</evidence>
<gene>
    <name evidence="9" type="ORF">UU49_C0018G0008</name>
</gene>
<dbReference type="STRING" id="1619048.UU49_C0018G0008"/>
<evidence type="ECO:0000256" key="1">
    <source>
        <dbReference type="ARBA" id="ARBA00004651"/>
    </source>
</evidence>
<keyword evidence="4 7" id="KW-0812">Transmembrane</keyword>
<keyword evidence="5 7" id="KW-1133">Transmembrane helix</keyword>
<protein>
    <recommendedName>
        <fullName evidence="8">VTT domain-containing protein</fullName>
    </recommendedName>
</protein>
<feature type="transmembrane region" description="Helical" evidence="7">
    <location>
        <begin position="40"/>
        <end position="59"/>
    </location>
</feature>
<feature type="transmembrane region" description="Helical" evidence="7">
    <location>
        <begin position="12"/>
        <end position="34"/>
    </location>
</feature>
<dbReference type="InterPro" id="IPR032816">
    <property type="entry name" value="VTT_dom"/>
</dbReference>